<feature type="region of interest" description="Disordered" evidence="8">
    <location>
        <begin position="529"/>
        <end position="558"/>
    </location>
</feature>
<evidence type="ECO:0000256" key="6">
    <source>
        <dbReference type="ARBA" id="ARBA00022840"/>
    </source>
</evidence>
<dbReference type="GeneID" id="81409639"/>
<keyword evidence="6 7" id="KW-0067">ATP-binding</keyword>
<dbReference type="RefSeq" id="XP_056516841.1">
    <property type="nucleotide sequence ID" value="XM_056670468.1"/>
</dbReference>
<dbReference type="PANTHER" id="PTHR24346">
    <property type="entry name" value="MAP/MICROTUBULE AFFINITY-REGULATING KINASE"/>
    <property type="match status" value="1"/>
</dbReference>
<comment type="caution">
    <text evidence="10">The sequence shown here is derived from an EMBL/GenBank/DDBJ whole genome shotgun (WGS) entry which is preliminary data.</text>
</comment>
<dbReference type="GO" id="GO:0035556">
    <property type="term" value="P:intracellular signal transduction"/>
    <property type="evidence" value="ECO:0007669"/>
    <property type="project" value="TreeGrafter"/>
</dbReference>
<dbReference type="AlphaFoldDB" id="A0A9W9KUE7"/>
<dbReference type="EMBL" id="JAPQKL010000008">
    <property type="protein sequence ID" value="KAJ5120337.1"/>
    <property type="molecule type" value="Genomic_DNA"/>
</dbReference>
<evidence type="ECO:0000256" key="2">
    <source>
        <dbReference type="ARBA" id="ARBA00022527"/>
    </source>
</evidence>
<dbReference type="SUPFAM" id="SSF56112">
    <property type="entry name" value="Protein kinase-like (PK-like)"/>
    <property type="match status" value="1"/>
</dbReference>
<dbReference type="InterPro" id="IPR017441">
    <property type="entry name" value="Protein_kinase_ATP_BS"/>
</dbReference>
<organism evidence="10 11">
    <name type="scientific">Penicillium bovifimosum</name>
    <dbReference type="NCBI Taxonomy" id="126998"/>
    <lineage>
        <taxon>Eukaryota</taxon>
        <taxon>Fungi</taxon>
        <taxon>Dikarya</taxon>
        <taxon>Ascomycota</taxon>
        <taxon>Pezizomycotina</taxon>
        <taxon>Eurotiomycetes</taxon>
        <taxon>Eurotiomycetidae</taxon>
        <taxon>Eurotiales</taxon>
        <taxon>Aspergillaceae</taxon>
        <taxon>Penicillium</taxon>
    </lineage>
</organism>
<keyword evidence="2" id="KW-0723">Serine/threonine-protein kinase</keyword>
<evidence type="ECO:0000259" key="9">
    <source>
        <dbReference type="PROSITE" id="PS50011"/>
    </source>
</evidence>
<keyword evidence="11" id="KW-1185">Reference proteome</keyword>
<evidence type="ECO:0000256" key="1">
    <source>
        <dbReference type="ARBA" id="ARBA00010791"/>
    </source>
</evidence>
<evidence type="ECO:0000313" key="10">
    <source>
        <dbReference type="EMBL" id="KAJ5120337.1"/>
    </source>
</evidence>
<keyword evidence="5" id="KW-0418">Kinase</keyword>
<dbReference type="PROSITE" id="PS00107">
    <property type="entry name" value="PROTEIN_KINASE_ATP"/>
    <property type="match status" value="1"/>
</dbReference>
<dbReference type="GO" id="GO:0005524">
    <property type="term" value="F:ATP binding"/>
    <property type="evidence" value="ECO:0007669"/>
    <property type="project" value="UniProtKB-UniRule"/>
</dbReference>
<evidence type="ECO:0000256" key="7">
    <source>
        <dbReference type="PROSITE-ProRule" id="PRU10141"/>
    </source>
</evidence>
<dbReference type="PANTHER" id="PTHR24346:SF82">
    <property type="entry name" value="KP78A-RELATED"/>
    <property type="match status" value="1"/>
</dbReference>
<keyword evidence="4 7" id="KW-0547">Nucleotide-binding</keyword>
<feature type="binding site" evidence="7">
    <location>
        <position position="178"/>
    </location>
    <ligand>
        <name>ATP</name>
        <dbReference type="ChEBI" id="CHEBI:30616"/>
    </ligand>
</feature>
<feature type="domain" description="Protein kinase" evidence="9">
    <location>
        <begin position="142"/>
        <end position="503"/>
    </location>
</feature>
<sequence>MAKHPGIDPRDPSGINSILGKDVAAIEGNYIRRSPRPPMGEVDEQKSFGFSANLLLDPTSNLSQSHPQLSRVLRDRLGAAFSARKNHEFSRCDCRDQSGNRCDSPAFQENNYIPLDAFNDLSKKESRLVKVIGLCPSLKERVQLYGMIGEGTFGVIFLAREKGAPGASLEGLEQFAIKAQFHETMWKNLEERWEHTEIVTFREPNGEVRYVPEEALILMYLHDSERFPRVDSVYTHGILTAILMTPCVDPSHESVSHIDENHFNQIVTDEDPSYIYKRYPSFPVFSGDKLMSDTKQPLVNELQGNKIAAQFLQGIFELADMKIWHEDLSIFNYLIDQFLNVQLIDMGQVTFGLDSQQFQNEWDFAISFQEYQLRPERAIELEKYDASRNPVCDDACPSEVELPNDTRKTVLWKYSTLVYGFLHGFWPWEDPSPDSVKWHDQYFGTYGEHVYSAVKTRRKRMINEDVQISESLSQDCRDFLQSTLSRTTDDRPSLQEMSSFPWFSQWSSEEVESGRPLKRPFVADFHNEQQGCGRKGVPWPSASAKTDGSAIASNTSSDDEYYSCFEELPISQDP</sequence>
<feature type="compositionally biased region" description="Polar residues" evidence="8">
    <location>
        <begin position="543"/>
        <end position="556"/>
    </location>
</feature>
<proteinExistence type="inferred from homology"/>
<evidence type="ECO:0000256" key="5">
    <source>
        <dbReference type="ARBA" id="ARBA00022777"/>
    </source>
</evidence>
<keyword evidence="3" id="KW-0808">Transferase</keyword>
<dbReference type="GO" id="GO:0005737">
    <property type="term" value="C:cytoplasm"/>
    <property type="evidence" value="ECO:0007669"/>
    <property type="project" value="TreeGrafter"/>
</dbReference>
<evidence type="ECO:0000313" key="11">
    <source>
        <dbReference type="Proteomes" id="UP001149079"/>
    </source>
</evidence>
<dbReference type="Proteomes" id="UP001149079">
    <property type="component" value="Unassembled WGS sequence"/>
</dbReference>
<accession>A0A9W9KUE7</accession>
<comment type="similarity">
    <text evidence="1">Belongs to the protein kinase superfamily. CAMK Ser/Thr protein kinase family. NIM1 subfamily.</text>
</comment>
<dbReference type="InterPro" id="IPR000719">
    <property type="entry name" value="Prot_kinase_dom"/>
</dbReference>
<dbReference type="GO" id="GO:0004674">
    <property type="term" value="F:protein serine/threonine kinase activity"/>
    <property type="evidence" value="ECO:0007669"/>
    <property type="project" value="UniProtKB-KW"/>
</dbReference>
<name>A0A9W9KUE7_9EURO</name>
<protein>
    <recommendedName>
        <fullName evidence="9">Protein kinase domain-containing protein</fullName>
    </recommendedName>
</protein>
<dbReference type="SMART" id="SM00220">
    <property type="entry name" value="S_TKc"/>
    <property type="match status" value="1"/>
</dbReference>
<dbReference type="InterPro" id="IPR011009">
    <property type="entry name" value="Kinase-like_dom_sf"/>
</dbReference>
<reference evidence="10" key="2">
    <citation type="journal article" date="2023" name="IMA Fungus">
        <title>Comparative genomic study of the Penicillium genus elucidates a diverse pangenome and 15 lateral gene transfer events.</title>
        <authorList>
            <person name="Petersen C."/>
            <person name="Sorensen T."/>
            <person name="Nielsen M.R."/>
            <person name="Sondergaard T.E."/>
            <person name="Sorensen J.L."/>
            <person name="Fitzpatrick D.A."/>
            <person name="Frisvad J.C."/>
            <person name="Nielsen K.L."/>
        </authorList>
    </citation>
    <scope>NUCLEOTIDE SEQUENCE</scope>
    <source>
        <strain evidence="10">IBT 22155</strain>
    </source>
</reference>
<evidence type="ECO:0000256" key="3">
    <source>
        <dbReference type="ARBA" id="ARBA00022679"/>
    </source>
</evidence>
<dbReference type="PROSITE" id="PS50011">
    <property type="entry name" value="PROTEIN_KINASE_DOM"/>
    <property type="match status" value="1"/>
</dbReference>
<dbReference type="Gene3D" id="1.10.510.10">
    <property type="entry name" value="Transferase(Phosphotransferase) domain 1"/>
    <property type="match status" value="1"/>
</dbReference>
<gene>
    <name evidence="10" type="ORF">N7515_009725</name>
</gene>
<reference evidence="10" key="1">
    <citation type="submission" date="2022-11" db="EMBL/GenBank/DDBJ databases">
        <authorList>
            <person name="Petersen C."/>
        </authorList>
    </citation>
    <scope>NUCLEOTIDE SEQUENCE</scope>
    <source>
        <strain evidence="10">IBT 22155</strain>
    </source>
</reference>
<evidence type="ECO:0000256" key="8">
    <source>
        <dbReference type="SAM" id="MobiDB-lite"/>
    </source>
</evidence>
<dbReference type="OrthoDB" id="8596411at2759"/>
<evidence type="ECO:0000256" key="4">
    <source>
        <dbReference type="ARBA" id="ARBA00022741"/>
    </source>
</evidence>